<feature type="binding site" evidence="9">
    <location>
        <position position="195"/>
    </location>
    <ligand>
        <name>Fe cation</name>
        <dbReference type="ChEBI" id="CHEBI:24875"/>
        <label>2</label>
    </ligand>
</feature>
<feature type="binding site" evidence="9">
    <location>
        <position position="192"/>
    </location>
    <ligand>
        <name>Fe cation</name>
        <dbReference type="ChEBI" id="CHEBI:24875"/>
        <label>2</label>
    </ligand>
</feature>
<comment type="catalytic activity">
    <reaction evidence="9">
        <text>a 5-methoxy-2-methyl-3-(all-trans-polyprenyl)benzene-1,4-diol + AH2 + O2 = a 3-demethylubiquinol + A + H2O</text>
        <dbReference type="Rhea" id="RHEA:50908"/>
        <dbReference type="Rhea" id="RHEA-COMP:10859"/>
        <dbReference type="Rhea" id="RHEA-COMP:10914"/>
        <dbReference type="ChEBI" id="CHEBI:13193"/>
        <dbReference type="ChEBI" id="CHEBI:15377"/>
        <dbReference type="ChEBI" id="CHEBI:15379"/>
        <dbReference type="ChEBI" id="CHEBI:17499"/>
        <dbReference type="ChEBI" id="CHEBI:84167"/>
        <dbReference type="ChEBI" id="CHEBI:84422"/>
        <dbReference type="EC" id="1.14.99.60"/>
    </reaction>
</comment>
<evidence type="ECO:0000313" key="11">
    <source>
        <dbReference type="Proteomes" id="UP000306585"/>
    </source>
</evidence>
<dbReference type="InterPro" id="IPR009078">
    <property type="entry name" value="Ferritin-like_SF"/>
</dbReference>
<comment type="caution">
    <text evidence="10">The sequence shown here is derived from an EMBL/GenBank/DDBJ whole genome shotgun (WGS) entry which is preliminary data.</text>
</comment>
<dbReference type="GO" id="GO:0006744">
    <property type="term" value="P:ubiquinone biosynthetic process"/>
    <property type="evidence" value="ECO:0007669"/>
    <property type="project" value="UniProtKB-UniRule"/>
</dbReference>
<keyword evidence="2 9" id="KW-1003">Cell membrane</keyword>
<reference evidence="10 11" key="1">
    <citation type="journal article" date="2019" name="Appl. Environ. Microbiol.">
        <title>Environmental Evidence and Genomic Insight of Iron-oxidizing Bacteria Preference Towards More Corrosion Resistant Stainless Steel at Higher Salinities.</title>
        <authorList>
            <person name="Garrison C.E."/>
            <person name="Price K.A."/>
            <person name="Field E.K."/>
        </authorList>
    </citation>
    <scope>NUCLEOTIDE SEQUENCE [LARGE SCALE GENOMIC DNA]</scope>
    <source>
        <strain evidence="10 11">P3</strain>
    </source>
</reference>
<dbReference type="GO" id="GO:0005886">
    <property type="term" value="C:plasma membrane"/>
    <property type="evidence" value="ECO:0007669"/>
    <property type="project" value="UniProtKB-SubCell"/>
</dbReference>
<evidence type="ECO:0000256" key="7">
    <source>
        <dbReference type="ARBA" id="ARBA00023033"/>
    </source>
</evidence>
<dbReference type="PANTHER" id="PTHR11237">
    <property type="entry name" value="COENZYME Q10 BIOSYNTHESIS PROTEIN 7"/>
    <property type="match status" value="1"/>
</dbReference>
<feature type="binding site" evidence="9">
    <location>
        <position position="192"/>
    </location>
    <ligand>
        <name>Fe cation</name>
        <dbReference type="ChEBI" id="CHEBI:24875"/>
        <label>1</label>
    </ligand>
</feature>
<comment type="cofactor">
    <cofactor evidence="9">
        <name>Fe cation</name>
        <dbReference type="ChEBI" id="CHEBI:24875"/>
    </cofactor>
    <text evidence="9">Binds 2 iron ions per subunit.</text>
</comment>
<dbReference type="SUPFAM" id="SSF47240">
    <property type="entry name" value="Ferritin-like"/>
    <property type="match status" value="1"/>
</dbReference>
<name>A0A5R9GNK6_9PROT</name>
<dbReference type="InterPro" id="IPR012347">
    <property type="entry name" value="Ferritin-like"/>
</dbReference>
<keyword evidence="4 9" id="KW-0479">Metal-binding</keyword>
<dbReference type="NCBIfam" id="NF033656">
    <property type="entry name" value="DMQ_monoox_COQ7"/>
    <property type="match status" value="1"/>
</dbReference>
<feature type="binding site" evidence="9">
    <location>
        <position position="108"/>
    </location>
    <ligand>
        <name>Fe cation</name>
        <dbReference type="ChEBI" id="CHEBI:24875"/>
        <label>1</label>
    </ligand>
</feature>
<proteinExistence type="inferred from homology"/>
<dbReference type="InterPro" id="IPR011566">
    <property type="entry name" value="Ubq_synth_Coq7"/>
</dbReference>
<evidence type="ECO:0000256" key="2">
    <source>
        <dbReference type="ARBA" id="ARBA00022475"/>
    </source>
</evidence>
<keyword evidence="7 9" id="KW-0503">Monooxygenase</keyword>
<sequence>MSEKPFRTPTLADRMIGEVDRALNNIFCEQPSSRPYPPAAAVADLPVSDSTAIKPVAEMSPAQKQLAAGLMRVNHAGEMAAQALYQGQSLTARDPELSARLRHASIEESDHLNWCRRRLTELGERPSMLDPLWYAGSFAIGMTAGIAGDRWNLGFLAETEHQVVRHLDSHLARLPADDQRSRAIVEQMKIDEQGHAELAESLGAAELPPPVKQLMQLTSKVMTRLAEKV</sequence>
<protein>
    <recommendedName>
        <fullName evidence="9">3-demethoxyubiquinol 3-hydroxylase</fullName>
        <shortName evidence="9">DMQ hydroxylase</shortName>
        <ecNumber evidence="9">1.14.99.60</ecNumber>
    </recommendedName>
    <alternativeName>
        <fullName evidence="9">2-nonaprenyl-3-methyl-6-methoxy-1,4-benzoquinol hydroxylase</fullName>
    </alternativeName>
</protein>
<gene>
    <name evidence="9 10" type="primary">coq7</name>
    <name evidence="10" type="ORF">FEF65_06600</name>
</gene>
<dbReference type="Gene3D" id="1.20.1260.10">
    <property type="match status" value="1"/>
</dbReference>
<keyword evidence="11" id="KW-1185">Reference proteome</keyword>
<keyword evidence="3 9" id="KW-0831">Ubiquinone biosynthesis</keyword>
<keyword evidence="5 9" id="KW-0560">Oxidoreductase</keyword>
<feature type="binding site" evidence="9">
    <location>
        <position position="108"/>
    </location>
    <ligand>
        <name>Fe cation</name>
        <dbReference type="ChEBI" id="CHEBI:24875"/>
        <label>2</label>
    </ligand>
</feature>
<dbReference type="GO" id="GO:0008682">
    <property type="term" value="F:3-demethoxyubiquinol 3-hydroxylase activity"/>
    <property type="evidence" value="ECO:0007669"/>
    <property type="project" value="UniProtKB-EC"/>
</dbReference>
<evidence type="ECO:0000313" key="10">
    <source>
        <dbReference type="EMBL" id="TLS67580.1"/>
    </source>
</evidence>
<comment type="similarity">
    <text evidence="9">Belongs to the COQ7 family.</text>
</comment>
<dbReference type="Proteomes" id="UP000306585">
    <property type="component" value="Unassembled WGS sequence"/>
</dbReference>
<comment type="function">
    <text evidence="9">Catalyzes the hydroxylation of 2-nonaprenyl-3-methyl-6-methoxy-1,4-benzoquinol during ubiquinone biosynthesis.</text>
</comment>
<dbReference type="InterPro" id="IPR047809">
    <property type="entry name" value="COQ7_proteobact"/>
</dbReference>
<dbReference type="EC" id="1.14.99.60" evidence="9"/>
<feature type="binding site" evidence="9">
    <location>
        <position position="78"/>
    </location>
    <ligand>
        <name>Fe cation</name>
        <dbReference type="ChEBI" id="CHEBI:24875"/>
        <label>1</label>
    </ligand>
</feature>
<dbReference type="EMBL" id="VBRY01000005">
    <property type="protein sequence ID" value="TLS67580.1"/>
    <property type="molecule type" value="Genomic_DNA"/>
</dbReference>
<evidence type="ECO:0000256" key="8">
    <source>
        <dbReference type="ARBA" id="ARBA00023136"/>
    </source>
</evidence>
<evidence type="ECO:0000256" key="3">
    <source>
        <dbReference type="ARBA" id="ARBA00022688"/>
    </source>
</evidence>
<feature type="binding site" evidence="9">
    <location>
        <position position="111"/>
    </location>
    <ligand>
        <name>Fe cation</name>
        <dbReference type="ChEBI" id="CHEBI:24875"/>
        <label>1</label>
    </ligand>
</feature>
<evidence type="ECO:0000256" key="1">
    <source>
        <dbReference type="ARBA" id="ARBA00004749"/>
    </source>
</evidence>
<keyword evidence="6 9" id="KW-0408">Iron</keyword>
<evidence type="ECO:0000256" key="4">
    <source>
        <dbReference type="ARBA" id="ARBA00022723"/>
    </source>
</evidence>
<keyword evidence="8 9" id="KW-0472">Membrane</keyword>
<dbReference type="PANTHER" id="PTHR11237:SF4">
    <property type="entry name" value="5-DEMETHOXYUBIQUINONE HYDROXYLASE, MITOCHONDRIAL"/>
    <property type="match status" value="1"/>
</dbReference>
<comment type="pathway">
    <text evidence="1 9">Cofactor biosynthesis; ubiquinone biosynthesis.</text>
</comment>
<dbReference type="CDD" id="cd01042">
    <property type="entry name" value="DMQH"/>
    <property type="match status" value="1"/>
</dbReference>
<dbReference type="UniPathway" id="UPA00232"/>
<evidence type="ECO:0000256" key="9">
    <source>
        <dbReference type="HAMAP-Rule" id="MF_01658"/>
    </source>
</evidence>
<organism evidence="10 11">
    <name type="scientific">Mariprofundus erugo</name>
    <dbReference type="NCBI Taxonomy" id="2528639"/>
    <lineage>
        <taxon>Bacteria</taxon>
        <taxon>Pseudomonadati</taxon>
        <taxon>Pseudomonadota</taxon>
        <taxon>Candidatius Mariprofundia</taxon>
        <taxon>Mariprofundales</taxon>
        <taxon>Mariprofundaceae</taxon>
        <taxon>Mariprofundus</taxon>
    </lineage>
</organism>
<feature type="binding site" evidence="9">
    <location>
        <position position="160"/>
    </location>
    <ligand>
        <name>Fe cation</name>
        <dbReference type="ChEBI" id="CHEBI:24875"/>
        <label>2</label>
    </ligand>
</feature>
<dbReference type="Pfam" id="PF03232">
    <property type="entry name" value="COQ7"/>
    <property type="match status" value="1"/>
</dbReference>
<evidence type="ECO:0000256" key="5">
    <source>
        <dbReference type="ARBA" id="ARBA00023002"/>
    </source>
</evidence>
<dbReference type="AlphaFoldDB" id="A0A5R9GNK6"/>
<dbReference type="GO" id="GO:0046872">
    <property type="term" value="F:metal ion binding"/>
    <property type="evidence" value="ECO:0007669"/>
    <property type="project" value="UniProtKB-KW"/>
</dbReference>
<evidence type="ECO:0000256" key="6">
    <source>
        <dbReference type="ARBA" id="ARBA00023004"/>
    </source>
</evidence>
<dbReference type="HAMAP" id="MF_01658">
    <property type="entry name" value="COQ7"/>
    <property type="match status" value="1"/>
</dbReference>
<comment type="subcellular location">
    <subcellularLocation>
        <location evidence="9">Cell membrane</location>
        <topology evidence="9">Peripheral membrane protein</topology>
    </subcellularLocation>
</comment>
<dbReference type="RefSeq" id="WP_138239013.1">
    <property type="nucleotide sequence ID" value="NZ_VBRY01000005.1"/>
</dbReference>
<accession>A0A5R9GNK6</accession>